<dbReference type="InterPro" id="IPR039248">
    <property type="entry name" value="Ptase_RsbX"/>
</dbReference>
<sequence>MKKYNESHIEVAVYQQAKDENVYCGDSYFYVETKDRFFCALADGLGSGKPAYESAQAAIETIKSNLDCSIDEIIKKCSEQLVGKRGVVLGIFILDYHTKQYNFYSIGNISMMSSVAGKRKKRHIPNAGYLAGYTRSYKVTNDILEDNMNIIIFSDGIEDHNVVKKSLICTNVQDITRAFENKEKNDDATLIAIRYEEKEMLPNYL</sequence>
<proteinExistence type="predicted"/>
<protein>
    <submittedName>
        <fullName evidence="2">Indirect negative regulator of sigma-B activity</fullName>
    </submittedName>
</protein>
<dbReference type="PANTHER" id="PTHR35801">
    <property type="entry name" value="PHOSPHOSERINE PHOSPHATASE RSBX"/>
    <property type="match status" value="1"/>
</dbReference>
<dbReference type="PANTHER" id="PTHR35801:SF1">
    <property type="entry name" value="PHOSPHOSERINE PHOSPHATASE RSBX"/>
    <property type="match status" value="1"/>
</dbReference>
<dbReference type="Proteomes" id="UP001275315">
    <property type="component" value="Unassembled WGS sequence"/>
</dbReference>
<dbReference type="SMART" id="SM00331">
    <property type="entry name" value="PP2C_SIG"/>
    <property type="match status" value="1"/>
</dbReference>
<evidence type="ECO:0000259" key="1">
    <source>
        <dbReference type="SMART" id="SM00331"/>
    </source>
</evidence>
<comment type="caution">
    <text evidence="2">The sequence shown here is derived from an EMBL/GenBank/DDBJ whole genome shotgun (WGS) entry which is preliminary data.</text>
</comment>
<dbReference type="InterPro" id="IPR001932">
    <property type="entry name" value="PPM-type_phosphatase-like_dom"/>
</dbReference>
<keyword evidence="3" id="KW-1185">Reference proteome</keyword>
<dbReference type="RefSeq" id="WP_320381350.1">
    <property type="nucleotide sequence ID" value="NZ_JAWDIQ010000003.1"/>
</dbReference>
<reference evidence="2 3" key="1">
    <citation type="submission" date="2023-10" db="EMBL/GenBank/DDBJ databases">
        <title>Virgibacillus soli CC-YMP-6 genome.</title>
        <authorList>
            <person name="Miliotis G."/>
            <person name="Sengupta P."/>
            <person name="Hameed A."/>
            <person name="Chuvochina M."/>
            <person name="Mcdonagh F."/>
            <person name="Simpson A.C."/>
            <person name="Singh N.K."/>
            <person name="Rekha P.D."/>
            <person name="Raman K."/>
            <person name="Hugenholtz P."/>
            <person name="Venkateswaran K."/>
        </authorList>
    </citation>
    <scope>NUCLEOTIDE SEQUENCE [LARGE SCALE GENOMIC DNA]</scope>
    <source>
        <strain evidence="2 3">CC-YMP-6</strain>
    </source>
</reference>
<feature type="domain" description="PPM-type phosphatase" evidence="1">
    <location>
        <begin position="8"/>
        <end position="195"/>
    </location>
</feature>
<dbReference type="Gene3D" id="3.60.40.10">
    <property type="entry name" value="PPM-type phosphatase domain"/>
    <property type="match status" value="1"/>
</dbReference>
<evidence type="ECO:0000313" key="3">
    <source>
        <dbReference type="Proteomes" id="UP001275315"/>
    </source>
</evidence>
<accession>A0ABU5CVQ7</accession>
<evidence type="ECO:0000313" key="2">
    <source>
        <dbReference type="EMBL" id="MDY0410460.1"/>
    </source>
</evidence>
<organism evidence="2 3">
    <name type="scientific">Paracerasibacillus soli</name>
    <dbReference type="NCBI Taxonomy" id="480284"/>
    <lineage>
        <taxon>Bacteria</taxon>
        <taxon>Bacillati</taxon>
        <taxon>Bacillota</taxon>
        <taxon>Bacilli</taxon>
        <taxon>Bacillales</taxon>
        <taxon>Bacillaceae</taxon>
        <taxon>Paracerasibacillus</taxon>
    </lineage>
</organism>
<gene>
    <name evidence="2" type="ORF">RWD45_20300</name>
</gene>
<dbReference type="SUPFAM" id="SSF81606">
    <property type="entry name" value="PP2C-like"/>
    <property type="match status" value="1"/>
</dbReference>
<dbReference type="InterPro" id="IPR036457">
    <property type="entry name" value="PPM-type-like_dom_sf"/>
</dbReference>
<name>A0ABU5CVQ7_9BACI</name>
<dbReference type="EMBL" id="JAWDIQ010000003">
    <property type="protein sequence ID" value="MDY0410460.1"/>
    <property type="molecule type" value="Genomic_DNA"/>
</dbReference>